<dbReference type="InterPro" id="IPR006356">
    <property type="entry name" value="HAD-SF_hydro_IIA_hyp3"/>
</dbReference>
<dbReference type="InParanoid" id="A0A4R2PKD3"/>
<dbReference type="Proteomes" id="UP000295399">
    <property type="component" value="Unassembled WGS sequence"/>
</dbReference>
<dbReference type="Pfam" id="PF13344">
    <property type="entry name" value="Hydrolase_6"/>
    <property type="match status" value="1"/>
</dbReference>
<dbReference type="EMBL" id="SLXO01000004">
    <property type="protein sequence ID" value="TCP35234.1"/>
    <property type="molecule type" value="Genomic_DNA"/>
</dbReference>
<dbReference type="AlphaFoldDB" id="A0A4R2PKD3"/>
<accession>A0A4R2PKD3</accession>
<dbReference type="RefSeq" id="WP_165878767.1">
    <property type="nucleotide sequence ID" value="NZ_JACIGF010000004.1"/>
</dbReference>
<dbReference type="GO" id="GO:0005737">
    <property type="term" value="C:cytoplasm"/>
    <property type="evidence" value="ECO:0007669"/>
    <property type="project" value="TreeGrafter"/>
</dbReference>
<reference evidence="1 2" key="1">
    <citation type="submission" date="2019-03" db="EMBL/GenBank/DDBJ databases">
        <title>Genomic Encyclopedia of Type Strains, Phase IV (KMG-IV): sequencing the most valuable type-strain genomes for metagenomic binning, comparative biology and taxonomic classification.</title>
        <authorList>
            <person name="Goeker M."/>
        </authorList>
    </citation>
    <scope>NUCLEOTIDE SEQUENCE [LARGE SCALE GENOMIC DNA]</scope>
    <source>
        <strain evidence="1 2">DSM 2132</strain>
    </source>
</reference>
<gene>
    <name evidence="1" type="ORF">EV659_10484</name>
</gene>
<evidence type="ECO:0000313" key="2">
    <source>
        <dbReference type="Proteomes" id="UP000295399"/>
    </source>
</evidence>
<evidence type="ECO:0000313" key="1">
    <source>
        <dbReference type="EMBL" id="TCP35234.1"/>
    </source>
</evidence>
<organism evidence="1 2">
    <name type="scientific">Rhodothalassium salexigens DSM 2132</name>
    <dbReference type="NCBI Taxonomy" id="1188247"/>
    <lineage>
        <taxon>Bacteria</taxon>
        <taxon>Pseudomonadati</taxon>
        <taxon>Pseudomonadota</taxon>
        <taxon>Alphaproteobacteria</taxon>
        <taxon>Rhodothalassiales</taxon>
        <taxon>Rhodothalassiaceae</taxon>
        <taxon>Rhodothalassium</taxon>
    </lineage>
</organism>
<keyword evidence="1" id="KW-0378">Hydrolase</keyword>
<sequence length="291" mass="30467">MSVAEPIALDGLADLAGRYRGVICDVWGVLHNGQRLYPGVGDALAGLRANMGPVVLLSNAPKSARTISSSIAAMGLPATAYDRVMSSGSLVRDVLRTAIAKKGGPVRVLFIGKAGDREIIEDLDVTVTDDAGAADLFLACGFDPGYSLDLAPYEPTLCAALEAGHEMICANPDRWAPSGDRLAPCAGLFADRYETMGGRALRCGKPFAEAFEAAIEALSGLADRPLTRREILVIGDGPETDIAGAERMGLDCVLIESGLHSAPGGSAAPAPRPGLARHRPTYTLESLRWRG</sequence>
<keyword evidence="2" id="KW-1185">Reference proteome</keyword>
<dbReference type="PANTHER" id="PTHR19288:SF90">
    <property type="entry name" value="OS08G0542600 PROTEIN"/>
    <property type="match status" value="1"/>
</dbReference>
<dbReference type="FunCoup" id="A0A4R2PKD3">
    <property type="interactions" value="433"/>
</dbReference>
<dbReference type="SUPFAM" id="SSF56784">
    <property type="entry name" value="HAD-like"/>
    <property type="match status" value="1"/>
</dbReference>
<proteinExistence type="predicted"/>
<dbReference type="Pfam" id="PF13242">
    <property type="entry name" value="Hydrolase_like"/>
    <property type="match status" value="1"/>
</dbReference>
<dbReference type="InterPro" id="IPR036412">
    <property type="entry name" value="HAD-like_sf"/>
</dbReference>
<dbReference type="InterPro" id="IPR023214">
    <property type="entry name" value="HAD_sf"/>
</dbReference>
<name>A0A4R2PKD3_RHOSA</name>
<dbReference type="NCBIfam" id="TIGR01460">
    <property type="entry name" value="HAD-SF-IIA"/>
    <property type="match status" value="1"/>
</dbReference>
<comment type="caution">
    <text evidence="1">The sequence shown here is derived from an EMBL/GenBank/DDBJ whole genome shotgun (WGS) entry which is preliminary data.</text>
</comment>
<protein>
    <submittedName>
        <fullName evidence="1">HAD superfamily hydrolase (TIGR01459 family)</fullName>
    </submittedName>
</protein>
<dbReference type="PANTHER" id="PTHR19288">
    <property type="entry name" value="4-NITROPHENYLPHOSPHATASE-RELATED"/>
    <property type="match status" value="1"/>
</dbReference>
<dbReference type="NCBIfam" id="TIGR01459">
    <property type="entry name" value="HAD-SF-IIA-hyp4"/>
    <property type="match status" value="1"/>
</dbReference>
<dbReference type="Gene3D" id="3.40.50.1000">
    <property type="entry name" value="HAD superfamily/HAD-like"/>
    <property type="match status" value="2"/>
</dbReference>
<dbReference type="GO" id="GO:0016791">
    <property type="term" value="F:phosphatase activity"/>
    <property type="evidence" value="ECO:0007669"/>
    <property type="project" value="TreeGrafter"/>
</dbReference>
<dbReference type="InterPro" id="IPR006357">
    <property type="entry name" value="HAD-SF_hydro_IIA"/>
</dbReference>